<dbReference type="GO" id="GO:0031929">
    <property type="term" value="P:TOR signaling"/>
    <property type="evidence" value="ECO:0007669"/>
    <property type="project" value="InterPro"/>
</dbReference>
<dbReference type="InterPro" id="IPR036322">
    <property type="entry name" value="WD40_repeat_dom_sf"/>
</dbReference>
<evidence type="ECO:0000256" key="1">
    <source>
        <dbReference type="PROSITE-ProRule" id="PRU00221"/>
    </source>
</evidence>
<protein>
    <submittedName>
        <fullName evidence="3">Uncharacterized protein</fullName>
    </submittedName>
</protein>
<dbReference type="SMART" id="SM00320">
    <property type="entry name" value="WD40"/>
    <property type="match status" value="6"/>
</dbReference>
<dbReference type="GO" id="GO:0010506">
    <property type="term" value="P:regulation of autophagy"/>
    <property type="evidence" value="ECO:0007669"/>
    <property type="project" value="TreeGrafter"/>
</dbReference>
<dbReference type="InterPro" id="IPR001680">
    <property type="entry name" value="WD40_rpt"/>
</dbReference>
<dbReference type="InterPro" id="IPR015943">
    <property type="entry name" value="WD40/YVTN_repeat-like_dom_sf"/>
</dbReference>
<dbReference type="Pfam" id="PF00400">
    <property type="entry name" value="WD40"/>
    <property type="match status" value="2"/>
</dbReference>
<feature type="repeat" description="WD" evidence="1">
    <location>
        <begin position="304"/>
        <end position="338"/>
    </location>
</feature>
<evidence type="ECO:0000256" key="2">
    <source>
        <dbReference type="SAM" id="MobiDB-lite"/>
    </source>
</evidence>
<keyword evidence="1" id="KW-0853">WD repeat</keyword>
<evidence type="ECO:0000313" key="3">
    <source>
        <dbReference type="EMBL" id="CAE4595051.1"/>
    </source>
</evidence>
<organism evidence="3">
    <name type="scientific">Ditylum brightwellii</name>
    <dbReference type="NCBI Taxonomy" id="49249"/>
    <lineage>
        <taxon>Eukaryota</taxon>
        <taxon>Sar</taxon>
        <taxon>Stramenopiles</taxon>
        <taxon>Ochrophyta</taxon>
        <taxon>Bacillariophyta</taxon>
        <taxon>Mediophyceae</taxon>
        <taxon>Lithodesmiophycidae</taxon>
        <taxon>Lithodesmiales</taxon>
        <taxon>Lithodesmiaceae</taxon>
        <taxon>Ditylum</taxon>
    </lineage>
</organism>
<dbReference type="AlphaFoldDB" id="A0A7S4UMZ2"/>
<feature type="compositionally biased region" description="Low complexity" evidence="2">
    <location>
        <begin position="464"/>
        <end position="483"/>
    </location>
</feature>
<gene>
    <name evidence="3" type="ORF">DBRI00130_LOCUS8528</name>
</gene>
<dbReference type="PANTHER" id="PTHR12848">
    <property type="entry name" value="REGULATORY-ASSOCIATED PROTEIN OF MTOR"/>
    <property type="match status" value="1"/>
</dbReference>
<feature type="region of interest" description="Disordered" evidence="2">
    <location>
        <begin position="1"/>
        <end position="97"/>
    </location>
</feature>
<dbReference type="Gene3D" id="2.130.10.10">
    <property type="entry name" value="YVTN repeat-like/Quinoprotein amine dehydrogenase"/>
    <property type="match status" value="3"/>
</dbReference>
<name>A0A7S4UMZ2_9STRA</name>
<feature type="compositionally biased region" description="Polar residues" evidence="2">
    <location>
        <begin position="72"/>
        <end position="86"/>
    </location>
</feature>
<dbReference type="EMBL" id="HBNS01010560">
    <property type="protein sequence ID" value="CAE4595051.1"/>
    <property type="molecule type" value="Transcribed_RNA"/>
</dbReference>
<dbReference type="PROSITE" id="PS50082">
    <property type="entry name" value="WD_REPEATS_2"/>
    <property type="match status" value="1"/>
</dbReference>
<dbReference type="GO" id="GO:0005737">
    <property type="term" value="C:cytoplasm"/>
    <property type="evidence" value="ECO:0007669"/>
    <property type="project" value="TreeGrafter"/>
</dbReference>
<dbReference type="PANTHER" id="PTHR12848:SF16">
    <property type="entry name" value="REGULATORY-ASSOCIATED PROTEIN OF MTOR"/>
    <property type="match status" value="1"/>
</dbReference>
<sequence length="620" mass="68322">MGPGGKYQGPSRVQSMQSMGGGGISRELQSHDQPSSNAQWGEAGRLDRGLVGSGPGSSIGRSTIGTMGEHTTVAQTSLRRNVSDQVTPGMLTPPAQSHYFQRDVNGTSKASVHHTANSLEEQFKIAYFLPKSKFYQWKRKEFERREDEMSGLFGDDAVNPYVDPLSFEGAIQAYREQRNIQAHEQSQELSEQFSVLVPNSPQQLNGRKFHDTFGDMSSPNSSDFDFYGDDDEAATFASLEADIASKKRALHHSQKALLINKGADMTSMLHFHPYEPALVICDGCDKVSVWDTDSKQRFNVFSNRNPKKSRITSISWINEMSTSLLLTGSDDGVVRIWEGLIEFNGEISQDKPTLCSAFFAAPELAKSAKRSGLVTDWQQFTGRLIAGGNTSLIRCWDLEAEKCCVELENRSDACVTTLTTAWDHVNLGDGRGNSGIGPDIIVAGYGDGNLKVFDIRSNQRSAVRNLSNGGNRSPRSGRKNSPPNRRRRNKLMEYAEHSSWIVDTFFTGFGGRYEVVSGCVGGDIKFWDLRMSSSLRTLDVQRSPMTALACHSTIPLLATGSHAQFIKILAFEGDTLQVIRYHEEIAGQRIGPVSCLSFHPHKPLLAAGATDEIVSLYTPN</sequence>
<dbReference type="GO" id="GO:0031931">
    <property type="term" value="C:TORC1 complex"/>
    <property type="evidence" value="ECO:0007669"/>
    <property type="project" value="InterPro"/>
</dbReference>
<reference evidence="3" key="1">
    <citation type="submission" date="2021-01" db="EMBL/GenBank/DDBJ databases">
        <authorList>
            <person name="Corre E."/>
            <person name="Pelletier E."/>
            <person name="Niang G."/>
            <person name="Scheremetjew M."/>
            <person name="Finn R."/>
            <person name="Kale V."/>
            <person name="Holt S."/>
            <person name="Cochrane G."/>
            <person name="Meng A."/>
            <person name="Brown T."/>
            <person name="Cohen L."/>
        </authorList>
    </citation>
    <scope>NUCLEOTIDE SEQUENCE</scope>
    <source>
        <strain evidence="3">GSO104</strain>
    </source>
</reference>
<accession>A0A7S4UMZ2</accession>
<proteinExistence type="predicted"/>
<dbReference type="SUPFAM" id="SSF50978">
    <property type="entry name" value="WD40 repeat-like"/>
    <property type="match status" value="1"/>
</dbReference>
<dbReference type="GO" id="GO:0071230">
    <property type="term" value="P:cellular response to amino acid stimulus"/>
    <property type="evidence" value="ECO:0007669"/>
    <property type="project" value="TreeGrafter"/>
</dbReference>
<feature type="region of interest" description="Disordered" evidence="2">
    <location>
        <begin position="463"/>
        <end position="486"/>
    </location>
</feature>
<dbReference type="InterPro" id="IPR004083">
    <property type="entry name" value="Raptor"/>
</dbReference>
<dbReference type="GO" id="GO:0009267">
    <property type="term" value="P:cellular response to starvation"/>
    <property type="evidence" value="ECO:0007669"/>
    <property type="project" value="TreeGrafter"/>
</dbReference>
<dbReference type="GO" id="GO:0030674">
    <property type="term" value="F:protein-macromolecule adaptor activity"/>
    <property type="evidence" value="ECO:0007669"/>
    <property type="project" value="TreeGrafter"/>
</dbReference>
<dbReference type="GO" id="GO:0030307">
    <property type="term" value="P:positive regulation of cell growth"/>
    <property type="evidence" value="ECO:0007669"/>
    <property type="project" value="TreeGrafter"/>
</dbReference>